<evidence type="ECO:0000313" key="3">
    <source>
        <dbReference type="Proteomes" id="UP000805614"/>
    </source>
</evidence>
<accession>A0ABR7LMQ1</accession>
<evidence type="ECO:0000259" key="1">
    <source>
        <dbReference type="Pfam" id="PF04149"/>
    </source>
</evidence>
<feature type="domain" description="DUF397" evidence="1">
    <location>
        <begin position="6"/>
        <end position="59"/>
    </location>
</feature>
<sequence>MDFSAAVWRKSTHSGGDTGQCVEIAGLPRVVAVRDSKDPDGPKLSFSPATWQAFSADVKSGTFDLQH</sequence>
<name>A0ABR7LMQ1_9ACTN</name>
<evidence type="ECO:0000313" key="2">
    <source>
        <dbReference type="EMBL" id="MBC6465978.1"/>
    </source>
</evidence>
<dbReference type="EMBL" id="JABVEC010000006">
    <property type="protein sequence ID" value="MBC6465978.1"/>
    <property type="molecule type" value="Genomic_DNA"/>
</dbReference>
<comment type="caution">
    <text evidence="2">The sequence shown here is derived from an EMBL/GenBank/DDBJ whole genome shotgun (WGS) entry which is preliminary data.</text>
</comment>
<protein>
    <submittedName>
        <fullName evidence="2">DUF397 domain-containing protein</fullName>
    </submittedName>
</protein>
<proteinExistence type="predicted"/>
<keyword evidence="3" id="KW-1185">Reference proteome</keyword>
<organism evidence="2 3">
    <name type="scientific">Actinomadura alba</name>
    <dbReference type="NCBI Taxonomy" id="406431"/>
    <lineage>
        <taxon>Bacteria</taxon>
        <taxon>Bacillati</taxon>
        <taxon>Actinomycetota</taxon>
        <taxon>Actinomycetes</taxon>
        <taxon>Streptosporangiales</taxon>
        <taxon>Thermomonosporaceae</taxon>
        <taxon>Actinomadura</taxon>
    </lineage>
</organism>
<gene>
    <name evidence="2" type="ORF">HKK74_10765</name>
</gene>
<reference evidence="2 3" key="1">
    <citation type="submission" date="2020-06" db="EMBL/GenBank/DDBJ databases">
        <title>Actinomadura xiongansis sp. nov., isolated from soil of Baiyangdian.</title>
        <authorList>
            <person name="Zhang X."/>
        </authorList>
    </citation>
    <scope>NUCLEOTIDE SEQUENCE [LARGE SCALE GENOMIC DNA]</scope>
    <source>
        <strain evidence="2 3">HBUM206468</strain>
    </source>
</reference>
<dbReference type="Proteomes" id="UP000805614">
    <property type="component" value="Unassembled WGS sequence"/>
</dbReference>
<dbReference type="Pfam" id="PF04149">
    <property type="entry name" value="DUF397"/>
    <property type="match status" value="1"/>
</dbReference>
<dbReference type="InterPro" id="IPR007278">
    <property type="entry name" value="DUF397"/>
</dbReference>